<proteinExistence type="inferred from homology"/>
<dbReference type="GO" id="GO:0000270">
    <property type="term" value="P:peptidoglycan metabolic process"/>
    <property type="evidence" value="ECO:0007669"/>
    <property type="project" value="TreeGrafter"/>
</dbReference>
<dbReference type="KEGG" id="pgs:CPT03_18570"/>
<dbReference type="EMBL" id="CP024091">
    <property type="protein sequence ID" value="ATP58325.1"/>
    <property type="molecule type" value="Genomic_DNA"/>
</dbReference>
<evidence type="ECO:0000256" key="2">
    <source>
        <dbReference type="ARBA" id="ARBA00022801"/>
    </source>
</evidence>
<dbReference type="InterPro" id="IPR012338">
    <property type="entry name" value="Beta-lactam/transpept-like"/>
</dbReference>
<dbReference type="PROSITE" id="PS51257">
    <property type="entry name" value="PROKAR_LIPOPROTEIN"/>
    <property type="match status" value="1"/>
</dbReference>
<dbReference type="InterPro" id="IPR000667">
    <property type="entry name" value="Peptidase_S13"/>
</dbReference>
<dbReference type="OrthoDB" id="9802627at2"/>
<evidence type="ECO:0000256" key="1">
    <source>
        <dbReference type="ARBA" id="ARBA00006096"/>
    </source>
</evidence>
<dbReference type="GO" id="GO:0006508">
    <property type="term" value="P:proteolysis"/>
    <property type="evidence" value="ECO:0007669"/>
    <property type="project" value="InterPro"/>
</dbReference>
<reference evidence="3 4" key="1">
    <citation type="submission" date="2017-10" db="EMBL/GenBank/DDBJ databases">
        <title>Whole genome of Pedobacter ginsengisoli T01R-27 isolated from tomato rhizosphere.</title>
        <authorList>
            <person name="Weon H.-Y."/>
            <person name="Lee S.A."/>
            <person name="Sang M.K."/>
            <person name="Song J."/>
        </authorList>
    </citation>
    <scope>NUCLEOTIDE SEQUENCE [LARGE SCALE GENOMIC DNA]</scope>
    <source>
        <strain evidence="3 4">T01R-27</strain>
    </source>
</reference>
<name>A0A2D1U9P2_9SPHI</name>
<keyword evidence="4" id="KW-1185">Reference proteome</keyword>
<dbReference type="Gene3D" id="3.40.710.10">
    <property type="entry name" value="DD-peptidase/beta-lactamase superfamily"/>
    <property type="match status" value="2"/>
</dbReference>
<comment type="similarity">
    <text evidence="1">Belongs to the peptidase S13 family.</text>
</comment>
<dbReference type="PANTHER" id="PTHR30023">
    <property type="entry name" value="D-ALANYL-D-ALANINE CARBOXYPEPTIDASE"/>
    <property type="match status" value="1"/>
</dbReference>
<evidence type="ECO:0000313" key="4">
    <source>
        <dbReference type="Proteomes" id="UP000223749"/>
    </source>
</evidence>
<accession>A0A2D1U9P2</accession>
<dbReference type="AlphaFoldDB" id="A0A2D1U9P2"/>
<dbReference type="GO" id="GO:0004185">
    <property type="term" value="F:serine-type carboxypeptidase activity"/>
    <property type="evidence" value="ECO:0007669"/>
    <property type="project" value="InterPro"/>
</dbReference>
<dbReference type="RefSeq" id="WP_099440228.1">
    <property type="nucleotide sequence ID" value="NZ_CP024091.1"/>
</dbReference>
<protein>
    <submittedName>
        <fullName evidence="3">Peptidase S13</fullName>
    </submittedName>
</protein>
<dbReference type="Pfam" id="PF02113">
    <property type="entry name" value="Peptidase_S13"/>
    <property type="match status" value="1"/>
</dbReference>
<gene>
    <name evidence="3" type="ORF">CPT03_18570</name>
</gene>
<sequence length="443" mass="50154">MCKSDFKIKGIFVLLTACAGFFLSGCSVNHRVAKGVNSLFKHSEVLKKHYVGFALYDMSTDKILFENNADKYFTPASNTKLFTFYGGLKMIPDSVPALRYVEHGDSLIFWGTGDPSFLHAKLKGNKAFNFLKMSNKRLYFASGRYKGEFYGSGWQWDDYNDYYQAEINELPIMGNLVEVNELNGKLNVSPMLFADCVNQDSSIRDTSFLVKRNFNENRFNYPPIKVPKGYSQAVPYKVSLSTTLAMLSDTLGKKIELIHMNMPSDAATLYSLKSDSVFKEMMIPSDNFIAEQLLLVYSNLLGQDLSGEGAIRYIAKNYLKELPDKPVWVDGSGLSRYNLFTPRDIIKLLELIYNQVNDKERLFAMLPAGGKRGTLKNAYPKTNNPFVFGKTGTLSNVHCQSGYVVTKKKKIYLFSFMNNNFVSSTVGVREEMGKIISYIHENF</sequence>
<keyword evidence="2" id="KW-0378">Hydrolase</keyword>
<dbReference type="Proteomes" id="UP000223749">
    <property type="component" value="Chromosome"/>
</dbReference>
<organism evidence="3 4">
    <name type="scientific">Pedobacter ginsengisoli</name>
    <dbReference type="NCBI Taxonomy" id="363852"/>
    <lineage>
        <taxon>Bacteria</taxon>
        <taxon>Pseudomonadati</taxon>
        <taxon>Bacteroidota</taxon>
        <taxon>Sphingobacteriia</taxon>
        <taxon>Sphingobacteriales</taxon>
        <taxon>Sphingobacteriaceae</taxon>
        <taxon>Pedobacter</taxon>
    </lineage>
</organism>
<dbReference type="PANTHER" id="PTHR30023:SF0">
    <property type="entry name" value="PENICILLIN-SENSITIVE CARBOXYPEPTIDASE A"/>
    <property type="match status" value="1"/>
</dbReference>
<evidence type="ECO:0000313" key="3">
    <source>
        <dbReference type="EMBL" id="ATP58325.1"/>
    </source>
</evidence>
<dbReference type="PRINTS" id="PR00922">
    <property type="entry name" value="DADACBPTASE3"/>
</dbReference>
<dbReference type="SUPFAM" id="SSF56601">
    <property type="entry name" value="beta-lactamase/transpeptidase-like"/>
    <property type="match status" value="1"/>
</dbReference>